<evidence type="ECO:0000313" key="2">
    <source>
        <dbReference type="EMBL" id="SDM23266.1"/>
    </source>
</evidence>
<gene>
    <name evidence="2" type="ORF">SAMN04488514_106167</name>
</gene>
<feature type="signal peptide" evidence="1">
    <location>
        <begin position="1"/>
        <end position="25"/>
    </location>
</feature>
<dbReference type="AlphaFoldDB" id="A0A1G9RJ33"/>
<dbReference type="RefSeq" id="WP_089890280.1">
    <property type="nucleotide sequence ID" value="NZ_FNGV01000006.1"/>
</dbReference>
<evidence type="ECO:0000313" key="3">
    <source>
        <dbReference type="Proteomes" id="UP000199440"/>
    </source>
</evidence>
<keyword evidence="3" id="KW-1185">Reference proteome</keyword>
<feature type="chain" id="PRO_5011580832" description="Lipoprotein" evidence="1">
    <location>
        <begin position="26"/>
        <end position="239"/>
    </location>
</feature>
<proteinExistence type="predicted"/>
<protein>
    <recommendedName>
        <fullName evidence="4">Lipoprotein</fullName>
    </recommendedName>
</protein>
<evidence type="ECO:0008006" key="4">
    <source>
        <dbReference type="Google" id="ProtNLM"/>
    </source>
</evidence>
<accession>A0A1G9RJ33</accession>
<sequence length="239" mass="26670">MKNAKNGLLKLLSLSVLFLSLTSSKCEDDAVVADPRTSAEPPKQIVTIEHAKEMYDSYGKHRVPLIQAYEDKGRNANQTEEQGDEAAKFDVARYVYYDYDTIKQYLAYIEKEAEAADVKISQLRFYFSNYPDKDKFPDGKAVVHPKQNSVMISPTTLKGERDYIFYTADGEGGKRKAVLLSDNFDKYPGQETGYTEGPVQRNEASVLPNLSTVPSTAAPVFFGFKSLTMNEGNSAPPPH</sequence>
<reference evidence="2 3" key="1">
    <citation type="submission" date="2016-10" db="EMBL/GenBank/DDBJ databases">
        <authorList>
            <person name="de Groot N.N."/>
        </authorList>
    </citation>
    <scope>NUCLEOTIDE SEQUENCE [LARGE SCALE GENOMIC DNA]</scope>
    <source>
        <strain evidence="2 3">DSM 19886</strain>
    </source>
</reference>
<keyword evidence="1" id="KW-0732">Signal</keyword>
<dbReference type="Proteomes" id="UP000199440">
    <property type="component" value="Unassembled WGS sequence"/>
</dbReference>
<evidence type="ECO:0000256" key="1">
    <source>
        <dbReference type="SAM" id="SignalP"/>
    </source>
</evidence>
<dbReference type="OrthoDB" id="1427559at2"/>
<organism evidence="2 3">
    <name type="scientific">Kriegella aquimaris</name>
    <dbReference type="NCBI Taxonomy" id="192904"/>
    <lineage>
        <taxon>Bacteria</taxon>
        <taxon>Pseudomonadati</taxon>
        <taxon>Bacteroidota</taxon>
        <taxon>Flavobacteriia</taxon>
        <taxon>Flavobacteriales</taxon>
        <taxon>Flavobacteriaceae</taxon>
        <taxon>Kriegella</taxon>
    </lineage>
</organism>
<dbReference type="EMBL" id="FNGV01000006">
    <property type="protein sequence ID" value="SDM23266.1"/>
    <property type="molecule type" value="Genomic_DNA"/>
</dbReference>
<name>A0A1G9RJ33_9FLAO</name>
<dbReference type="STRING" id="192904.SAMN04488514_106167"/>